<dbReference type="GO" id="GO:0000775">
    <property type="term" value="C:chromosome, centromeric region"/>
    <property type="evidence" value="ECO:0007669"/>
    <property type="project" value="UniProtKB-SubCell"/>
</dbReference>
<evidence type="ECO:0000256" key="8">
    <source>
        <dbReference type="ARBA" id="ARBA00023242"/>
    </source>
</evidence>
<dbReference type="Proteomes" id="UP000271241">
    <property type="component" value="Unassembled WGS sequence"/>
</dbReference>
<dbReference type="PROSITE" id="PS51793">
    <property type="entry name" value="MIS18"/>
    <property type="match status" value="1"/>
</dbReference>
<keyword evidence="7" id="KW-0862">Zinc</keyword>
<keyword evidence="12" id="KW-0238">DNA-binding</keyword>
<evidence type="ECO:0000313" key="13">
    <source>
        <dbReference type="Proteomes" id="UP000271241"/>
    </source>
</evidence>
<evidence type="ECO:0000256" key="4">
    <source>
        <dbReference type="ARBA" id="ARBA00022618"/>
    </source>
</evidence>
<proteinExistence type="predicted"/>
<evidence type="ECO:0000256" key="6">
    <source>
        <dbReference type="ARBA" id="ARBA00022776"/>
    </source>
</evidence>
<dbReference type="InterPro" id="IPR034752">
    <property type="entry name" value="Mis18"/>
</dbReference>
<dbReference type="GO" id="GO:0000785">
    <property type="term" value="C:chromatin"/>
    <property type="evidence" value="ECO:0007669"/>
    <property type="project" value="TreeGrafter"/>
</dbReference>
<keyword evidence="13" id="KW-1185">Reference proteome</keyword>
<keyword evidence="3" id="KW-0158">Chromosome</keyword>
<evidence type="ECO:0000256" key="1">
    <source>
        <dbReference type="ARBA" id="ARBA00004123"/>
    </source>
</evidence>
<keyword evidence="8" id="KW-0539">Nucleus</keyword>
<dbReference type="Pfam" id="PF03226">
    <property type="entry name" value="Yippee-Mis18"/>
    <property type="match status" value="1"/>
</dbReference>
<comment type="subcellular location">
    <subcellularLocation>
        <location evidence="2">Chromosome</location>
        <location evidence="2">Centromere</location>
    </subcellularLocation>
    <subcellularLocation>
        <location evidence="1">Nucleus</location>
    </subcellularLocation>
</comment>
<accession>A0A4P9Y0B0</accession>
<dbReference type="PANTHER" id="PTHR16431:SF1">
    <property type="entry name" value="NEUROGENIC PROTEIN MASTERMIND"/>
    <property type="match status" value="1"/>
</dbReference>
<keyword evidence="10" id="KW-0137">Centromere</keyword>
<evidence type="ECO:0000256" key="7">
    <source>
        <dbReference type="ARBA" id="ARBA00022833"/>
    </source>
</evidence>
<reference evidence="13" key="1">
    <citation type="journal article" date="2018" name="Nat. Microbiol.">
        <title>Leveraging single-cell genomics to expand the fungal tree of life.</title>
        <authorList>
            <person name="Ahrendt S.R."/>
            <person name="Quandt C.A."/>
            <person name="Ciobanu D."/>
            <person name="Clum A."/>
            <person name="Salamov A."/>
            <person name="Andreopoulos B."/>
            <person name="Cheng J.F."/>
            <person name="Woyke T."/>
            <person name="Pelin A."/>
            <person name="Henrissat B."/>
            <person name="Reynolds N.K."/>
            <person name="Benny G.L."/>
            <person name="Smith M.E."/>
            <person name="James T.Y."/>
            <person name="Grigoriev I.V."/>
        </authorList>
    </citation>
    <scope>NUCLEOTIDE SEQUENCE [LARGE SCALE GENOMIC DNA]</scope>
    <source>
        <strain evidence="13">RSA 1356</strain>
    </source>
</reference>
<evidence type="ECO:0000313" key="12">
    <source>
        <dbReference type="EMBL" id="RKP11200.1"/>
    </source>
</evidence>
<keyword evidence="4" id="KW-0132">Cell division</keyword>
<dbReference type="EMBL" id="KZ992424">
    <property type="protein sequence ID" value="RKP11200.1"/>
    <property type="molecule type" value="Genomic_DNA"/>
</dbReference>
<keyword evidence="5" id="KW-0479">Metal-binding</keyword>
<sequence length="225" mass="24918">MSAPGRYSFKRSQSADVRSALLGGLRGRGGLETKVAGIDAARIWPTKLTNASKPDNASSLESVQEIQGALVFRCGSCKAIVGDSYAWYAADKTLNIVVLSEEHEDIAVGDVLETSMQEHDRGSTYWKIECRQCGRLIGRKYLTTPRELDHLREKYSYSVSEIEYYELGQHSRAPANQPRAMTMEEMRVLITKMSSVIIHLEERVTTLETRAAAPNDPRGGGGHGR</sequence>
<dbReference type="InterPro" id="IPR004910">
    <property type="entry name" value="Yippee/Mis18/Cereblon"/>
</dbReference>
<name>A0A4P9Y0B0_9FUNG</name>
<evidence type="ECO:0000256" key="9">
    <source>
        <dbReference type="ARBA" id="ARBA00023306"/>
    </source>
</evidence>
<organism evidence="12 13">
    <name type="scientific">Thamnocephalis sphaerospora</name>
    <dbReference type="NCBI Taxonomy" id="78915"/>
    <lineage>
        <taxon>Eukaryota</taxon>
        <taxon>Fungi</taxon>
        <taxon>Fungi incertae sedis</taxon>
        <taxon>Zoopagomycota</taxon>
        <taxon>Zoopagomycotina</taxon>
        <taxon>Zoopagomycetes</taxon>
        <taxon>Zoopagales</taxon>
        <taxon>Sigmoideomycetaceae</taxon>
        <taxon>Thamnocephalis</taxon>
    </lineage>
</organism>
<evidence type="ECO:0000256" key="10">
    <source>
        <dbReference type="ARBA" id="ARBA00023328"/>
    </source>
</evidence>
<dbReference type="STRING" id="78915.A0A4P9Y0B0"/>
<dbReference type="AlphaFoldDB" id="A0A4P9Y0B0"/>
<evidence type="ECO:0000259" key="11">
    <source>
        <dbReference type="PROSITE" id="PS51793"/>
    </source>
</evidence>
<protein>
    <submittedName>
        <fullName evidence="12">Yippee zinc-binding/DNA-binding /Mis18, centromere assembly-domain-containing protein</fullName>
    </submittedName>
</protein>
<dbReference type="GO" id="GO:0003677">
    <property type="term" value="F:DNA binding"/>
    <property type="evidence" value="ECO:0007669"/>
    <property type="project" value="UniProtKB-KW"/>
</dbReference>
<keyword evidence="9" id="KW-0131">Cell cycle</keyword>
<feature type="domain" description="Mis18" evidence="11">
    <location>
        <begin position="69"/>
        <end position="167"/>
    </location>
</feature>
<keyword evidence="6" id="KW-0498">Mitosis</keyword>
<evidence type="ECO:0000256" key="2">
    <source>
        <dbReference type="ARBA" id="ARBA00004584"/>
    </source>
</evidence>
<dbReference type="GO" id="GO:0034080">
    <property type="term" value="P:CENP-A containing chromatin assembly"/>
    <property type="evidence" value="ECO:0007669"/>
    <property type="project" value="TreeGrafter"/>
</dbReference>
<dbReference type="GO" id="GO:0051301">
    <property type="term" value="P:cell division"/>
    <property type="evidence" value="ECO:0007669"/>
    <property type="project" value="UniProtKB-KW"/>
</dbReference>
<dbReference type="GO" id="GO:0007059">
    <property type="term" value="P:chromosome segregation"/>
    <property type="evidence" value="ECO:0007669"/>
    <property type="project" value="TreeGrafter"/>
</dbReference>
<dbReference type="PANTHER" id="PTHR16431">
    <property type="entry name" value="NEUROGENIC PROTEIN MASTERMIND"/>
    <property type="match status" value="1"/>
</dbReference>
<dbReference type="GO" id="GO:0005634">
    <property type="term" value="C:nucleus"/>
    <property type="evidence" value="ECO:0007669"/>
    <property type="project" value="UniProtKB-SubCell"/>
</dbReference>
<evidence type="ECO:0000256" key="3">
    <source>
        <dbReference type="ARBA" id="ARBA00022454"/>
    </source>
</evidence>
<gene>
    <name evidence="12" type="ORF">THASP1DRAFT_27037</name>
</gene>
<evidence type="ECO:0000256" key="5">
    <source>
        <dbReference type="ARBA" id="ARBA00022723"/>
    </source>
</evidence>
<dbReference type="OrthoDB" id="74210at2759"/>
<dbReference type="GO" id="GO:0046872">
    <property type="term" value="F:metal ion binding"/>
    <property type="evidence" value="ECO:0007669"/>
    <property type="project" value="UniProtKB-KW"/>
</dbReference>